<name>S7MZ88_MYOBR</name>
<evidence type="ECO:0000256" key="1">
    <source>
        <dbReference type="SAM" id="MobiDB-lite"/>
    </source>
</evidence>
<feature type="region of interest" description="Disordered" evidence="1">
    <location>
        <begin position="20"/>
        <end position="89"/>
    </location>
</feature>
<organism evidence="2 3">
    <name type="scientific">Myotis brandtii</name>
    <name type="common">Brandt's bat</name>
    <dbReference type="NCBI Taxonomy" id="109478"/>
    <lineage>
        <taxon>Eukaryota</taxon>
        <taxon>Metazoa</taxon>
        <taxon>Chordata</taxon>
        <taxon>Craniata</taxon>
        <taxon>Vertebrata</taxon>
        <taxon>Euteleostomi</taxon>
        <taxon>Mammalia</taxon>
        <taxon>Eutheria</taxon>
        <taxon>Laurasiatheria</taxon>
        <taxon>Chiroptera</taxon>
        <taxon>Yangochiroptera</taxon>
        <taxon>Vespertilionidae</taxon>
        <taxon>Myotis</taxon>
    </lineage>
</organism>
<keyword evidence="3" id="KW-1185">Reference proteome</keyword>
<evidence type="ECO:0000313" key="2">
    <source>
        <dbReference type="EMBL" id="EPQ09889.1"/>
    </source>
</evidence>
<accession>S7MZ88</accession>
<proteinExistence type="predicted"/>
<dbReference type="Proteomes" id="UP000052978">
    <property type="component" value="Unassembled WGS sequence"/>
</dbReference>
<dbReference type="EMBL" id="KE162863">
    <property type="protein sequence ID" value="EPQ09889.1"/>
    <property type="molecule type" value="Genomic_DNA"/>
</dbReference>
<dbReference type="AlphaFoldDB" id="S7MZ88"/>
<protein>
    <submittedName>
        <fullName evidence="2">Uncharacterized protein</fullName>
    </submittedName>
</protein>
<sequence>MVEFEAMEFLYREVAASLPALKPLPVDEPSTLNPESPGTHRQGLTDAHKPPSVRTPFAPGTFPDSQAVLPPIPRSYAPRSPVPASHSRV</sequence>
<reference evidence="2 3" key="1">
    <citation type="journal article" date="2013" name="Nat. Commun.">
        <title>Genome analysis reveals insights into physiology and longevity of the Brandt's bat Myotis brandtii.</title>
        <authorList>
            <person name="Seim I."/>
            <person name="Fang X."/>
            <person name="Xiong Z."/>
            <person name="Lobanov A.V."/>
            <person name="Huang Z."/>
            <person name="Ma S."/>
            <person name="Feng Y."/>
            <person name="Turanov A.A."/>
            <person name="Zhu Y."/>
            <person name="Lenz T.L."/>
            <person name="Gerashchenko M.V."/>
            <person name="Fan D."/>
            <person name="Hee Yim S."/>
            <person name="Yao X."/>
            <person name="Jordan D."/>
            <person name="Xiong Y."/>
            <person name="Ma Y."/>
            <person name="Lyapunov A.N."/>
            <person name="Chen G."/>
            <person name="Kulakova O.I."/>
            <person name="Sun Y."/>
            <person name="Lee S.G."/>
            <person name="Bronson R.T."/>
            <person name="Moskalev A.A."/>
            <person name="Sunyaev S.R."/>
            <person name="Zhang G."/>
            <person name="Krogh A."/>
            <person name="Wang J."/>
            <person name="Gladyshev V.N."/>
        </authorList>
    </citation>
    <scope>NUCLEOTIDE SEQUENCE [LARGE SCALE GENOMIC DNA]</scope>
</reference>
<evidence type="ECO:0000313" key="3">
    <source>
        <dbReference type="Proteomes" id="UP000052978"/>
    </source>
</evidence>
<gene>
    <name evidence="2" type="ORF">D623_10027476</name>
</gene>